<name>A0ABQ9IKJ9_9NEOP</name>
<sequence>MVYAYGNNKKSSIARIMGFNRVQLKHYFDSLESFIRTHTFHPVESITWTKLIESSKGTRNVNKAVTADKGQPISIACVMSATGLYIPPALIFARKLQNPALMHEAPSGSVSFVSDHGYMTVSVFVEWLHHFKSQYEIADIFGQAFARVATLDIAANAFRTCAIVPLNRYIFTDVDFLPLEATDQNFEISFDEIDTEDR</sequence>
<evidence type="ECO:0000313" key="1">
    <source>
        <dbReference type="EMBL" id="KAJ8897177.1"/>
    </source>
</evidence>
<keyword evidence="2" id="KW-1185">Reference proteome</keyword>
<evidence type="ECO:0000313" key="2">
    <source>
        <dbReference type="Proteomes" id="UP001159363"/>
    </source>
</evidence>
<dbReference type="Proteomes" id="UP001159363">
    <property type="component" value="Chromosome 1"/>
</dbReference>
<protein>
    <submittedName>
        <fullName evidence="1">Uncharacterized protein</fullName>
    </submittedName>
</protein>
<organism evidence="1 2">
    <name type="scientific">Dryococelus australis</name>
    <dbReference type="NCBI Taxonomy" id="614101"/>
    <lineage>
        <taxon>Eukaryota</taxon>
        <taxon>Metazoa</taxon>
        <taxon>Ecdysozoa</taxon>
        <taxon>Arthropoda</taxon>
        <taxon>Hexapoda</taxon>
        <taxon>Insecta</taxon>
        <taxon>Pterygota</taxon>
        <taxon>Neoptera</taxon>
        <taxon>Polyneoptera</taxon>
        <taxon>Phasmatodea</taxon>
        <taxon>Verophasmatodea</taxon>
        <taxon>Anareolatae</taxon>
        <taxon>Phasmatidae</taxon>
        <taxon>Eurycanthinae</taxon>
        <taxon>Dryococelus</taxon>
    </lineage>
</organism>
<comment type="caution">
    <text evidence="1">The sequence shown here is derived from an EMBL/GenBank/DDBJ whole genome shotgun (WGS) entry which is preliminary data.</text>
</comment>
<accession>A0ABQ9IKJ9</accession>
<proteinExistence type="predicted"/>
<dbReference type="EMBL" id="JARBHB010000001">
    <property type="protein sequence ID" value="KAJ8897177.1"/>
    <property type="molecule type" value="Genomic_DNA"/>
</dbReference>
<reference evidence="1 2" key="1">
    <citation type="submission" date="2023-02" db="EMBL/GenBank/DDBJ databases">
        <title>LHISI_Scaffold_Assembly.</title>
        <authorList>
            <person name="Stuart O.P."/>
            <person name="Cleave R."/>
            <person name="Magrath M.J.L."/>
            <person name="Mikheyev A.S."/>
        </authorList>
    </citation>
    <scope>NUCLEOTIDE SEQUENCE [LARGE SCALE GENOMIC DNA]</scope>
    <source>
        <strain evidence="1">Daus_M_001</strain>
        <tissue evidence="1">Leg muscle</tissue>
    </source>
</reference>
<gene>
    <name evidence="1" type="ORF">PR048_002523</name>
</gene>